<evidence type="ECO:0000256" key="1">
    <source>
        <dbReference type="ARBA" id="ARBA00006987"/>
    </source>
</evidence>
<dbReference type="Gene3D" id="3.40.190.10">
    <property type="entry name" value="Periplasmic binding protein-like II"/>
    <property type="match status" value="1"/>
</dbReference>
<dbReference type="InterPro" id="IPR005064">
    <property type="entry name" value="BUG"/>
</dbReference>
<feature type="chain" id="PRO_5026729596" evidence="2">
    <location>
        <begin position="30"/>
        <end position="328"/>
    </location>
</feature>
<sequence>MPNTERRRLVASLAALSASPLLRSAPALAQPAFPTRPVTIVVPFAPGGSTDVLTRLLAERMTDALGKPVQVENKPGGNTIIGAESVARAQPDGHTVLMAAGTTLTINPVIYRNLPYRMESFAPVILASVFPFAVIARHDGPADVPAMVAAARARPGEITYGTNGPTTLTNVAMLMVLDRLGLKMQDVTYRGDAAQLNDFIAGNLDLLVVAGSTALPVYRNRQGRILGWTSAERVPSTPEVPTFAEAAAPGLVAQSWFGLLAPARTPPPVVAQLNAAAEQALQDTRVRERLTNDAQFVQGGTPVAFGDFLKQEAEQWRPVLSRLEVPQN</sequence>
<gene>
    <name evidence="3" type="ORF">AVDCRST_MAG08-299</name>
</gene>
<dbReference type="Gene3D" id="3.40.190.150">
    <property type="entry name" value="Bordetella uptake gene, domain 1"/>
    <property type="match status" value="1"/>
</dbReference>
<dbReference type="EMBL" id="CADCTG010000027">
    <property type="protein sequence ID" value="CAA9214105.1"/>
    <property type="molecule type" value="Genomic_DNA"/>
</dbReference>
<dbReference type="InterPro" id="IPR042100">
    <property type="entry name" value="Bug_dom1"/>
</dbReference>
<evidence type="ECO:0000256" key="2">
    <source>
        <dbReference type="SAM" id="SignalP"/>
    </source>
</evidence>
<dbReference type="PROSITE" id="PS51318">
    <property type="entry name" value="TAT"/>
    <property type="match status" value="1"/>
</dbReference>
<accession>A0A6J4H6L7</accession>
<dbReference type="PANTHER" id="PTHR42928">
    <property type="entry name" value="TRICARBOXYLATE-BINDING PROTEIN"/>
    <property type="match status" value="1"/>
</dbReference>
<dbReference type="Pfam" id="PF03401">
    <property type="entry name" value="TctC"/>
    <property type="match status" value="1"/>
</dbReference>
<comment type="similarity">
    <text evidence="1">Belongs to the UPF0065 (bug) family.</text>
</comment>
<feature type="signal peptide" evidence="2">
    <location>
        <begin position="1"/>
        <end position="29"/>
    </location>
</feature>
<dbReference type="InterPro" id="IPR006311">
    <property type="entry name" value="TAT_signal"/>
</dbReference>
<dbReference type="CDD" id="cd07012">
    <property type="entry name" value="PBP2_Bug_TTT"/>
    <property type="match status" value="1"/>
</dbReference>
<reference evidence="3" key="1">
    <citation type="submission" date="2020-02" db="EMBL/GenBank/DDBJ databases">
        <authorList>
            <person name="Meier V. D."/>
        </authorList>
    </citation>
    <scope>NUCLEOTIDE SEQUENCE</scope>
    <source>
        <strain evidence="3">AVDCRST_MAG08</strain>
    </source>
</reference>
<dbReference type="PIRSF" id="PIRSF017082">
    <property type="entry name" value="YflP"/>
    <property type="match status" value="1"/>
</dbReference>
<keyword evidence="2" id="KW-0732">Signal</keyword>
<evidence type="ECO:0000313" key="3">
    <source>
        <dbReference type="EMBL" id="CAA9214105.1"/>
    </source>
</evidence>
<dbReference type="AlphaFoldDB" id="A0A6J4H6L7"/>
<name>A0A6J4H6L7_9PROT</name>
<proteinExistence type="inferred from homology"/>
<organism evidence="3">
    <name type="scientific">uncultured Acetobacteraceae bacterium</name>
    <dbReference type="NCBI Taxonomy" id="169975"/>
    <lineage>
        <taxon>Bacteria</taxon>
        <taxon>Pseudomonadati</taxon>
        <taxon>Pseudomonadota</taxon>
        <taxon>Alphaproteobacteria</taxon>
        <taxon>Acetobacterales</taxon>
        <taxon>Acetobacteraceae</taxon>
        <taxon>environmental samples</taxon>
    </lineage>
</organism>
<dbReference type="SUPFAM" id="SSF53850">
    <property type="entry name" value="Periplasmic binding protein-like II"/>
    <property type="match status" value="1"/>
</dbReference>
<protein>
    <submittedName>
        <fullName evidence="3">BUG/TctC family periplasmic protein</fullName>
    </submittedName>
</protein>
<dbReference type="PANTHER" id="PTHR42928:SF5">
    <property type="entry name" value="BLR1237 PROTEIN"/>
    <property type="match status" value="1"/>
</dbReference>